<protein>
    <recommendedName>
        <fullName evidence="3">Peptidase C-terminal archaeal/bacterial domain-containing protein</fullName>
    </recommendedName>
</protein>
<evidence type="ECO:0000313" key="2">
    <source>
        <dbReference type="EMBL" id="AGC72250.1"/>
    </source>
</evidence>
<proteinExistence type="predicted"/>
<sequence length="315" mass="32033">MNVDLFRETGRLAMNCAGAIAACVGLTLAVSPGCGSNSSPADPSPTAAAAPHVAMPGPSTPLPPGSQAVPPAQTERIAGAGGDHCSGAKRLELPYQGTDTLAGASDTSHEHVAATGYTWNGPERFYSFQALAGESFTVGMDDGGRFDGGVYIARSCDALAASTIAGADVSAGHPTMSFTVEHAGTYIIVVDSYEPNSTGEYSLNVARGMTPSATAVAAAWAVPEAPSATAAGDGEPCDNYVACVCGLSEGIARQSGGGGVQAARAQCDAARGMLRGSAARQMCAQANAAYRDMLRDMRPLYEMQGIEIPDECGRM</sequence>
<dbReference type="EMBL" id="JX649896">
    <property type="protein sequence ID" value="AGC72250.1"/>
    <property type="molecule type" value="Genomic_DNA"/>
</dbReference>
<evidence type="ECO:0008006" key="3">
    <source>
        <dbReference type="Google" id="ProtNLM"/>
    </source>
</evidence>
<organism evidence="2">
    <name type="scientific">uncultured bacterium A1Q1_fos_479</name>
    <dbReference type="NCBI Taxonomy" id="1256575"/>
    <lineage>
        <taxon>Bacteria</taxon>
        <taxon>environmental samples</taxon>
    </lineage>
</organism>
<feature type="compositionally biased region" description="Low complexity" evidence="1">
    <location>
        <begin position="36"/>
        <end position="51"/>
    </location>
</feature>
<feature type="region of interest" description="Disordered" evidence="1">
    <location>
        <begin position="34"/>
        <end position="83"/>
    </location>
</feature>
<reference evidence="2" key="1">
    <citation type="submission" date="2012-09" db="EMBL/GenBank/DDBJ databases">
        <title>Metagenomic Characterization of a Microbial Community in Wastewater Detects High Levels of Antibiotic Resistance.</title>
        <authorList>
            <person name="Abrams M."/>
            <person name="Caldwell A."/>
            <person name="Vandaei E."/>
            <person name="Lee W."/>
            <person name="Perrott J."/>
            <person name="Khan S.Y."/>
            <person name="Ta J."/>
            <person name="Romero D."/>
            <person name="Nguyen V."/>
            <person name="Pourmand N."/>
            <person name="Ouverney C.C."/>
        </authorList>
    </citation>
    <scope>NUCLEOTIDE SEQUENCE</scope>
</reference>
<dbReference type="PROSITE" id="PS51257">
    <property type="entry name" value="PROKAR_LIPOPROTEIN"/>
    <property type="match status" value="1"/>
</dbReference>
<evidence type="ECO:0000256" key="1">
    <source>
        <dbReference type="SAM" id="MobiDB-lite"/>
    </source>
</evidence>
<name>L7W140_9BACT</name>
<dbReference type="Gene3D" id="2.60.120.380">
    <property type="match status" value="1"/>
</dbReference>
<dbReference type="AlphaFoldDB" id="L7W140"/>
<accession>L7W140</accession>